<gene>
    <name evidence="4" type="ORF">JRV97_02545</name>
</gene>
<dbReference type="InterPro" id="IPR011053">
    <property type="entry name" value="Single_hybrid_motif"/>
</dbReference>
<dbReference type="Pfam" id="PF00364">
    <property type="entry name" value="Biotin_lipoyl"/>
    <property type="match status" value="1"/>
</dbReference>
<reference evidence="4 5" key="1">
    <citation type="submission" date="2021-02" db="EMBL/GenBank/DDBJ databases">
        <title>Characterization of Marinitoga sp. nov. str. BP5-C20A.</title>
        <authorList>
            <person name="Erauso G."/>
            <person name="Postec A."/>
        </authorList>
    </citation>
    <scope>NUCLEOTIDE SEQUENCE [LARGE SCALE GENOMIC DNA]</scope>
    <source>
        <strain evidence="4 5">BP5-C20A</strain>
    </source>
</reference>
<sequence length="140" mass="14926">MIRKFNVKVNGKTYEVEVEELGVETVSQPTQVQKPEPVHASVPTAPRAETPKTAAAPKPTPAATASVSSGKNVVKAPLPGVVVDINVAEGNRVSKGQKLLVIEAMKMENEILSDYDGVVEKILVKKGDNIDGDQELIIIS</sequence>
<evidence type="ECO:0000259" key="3">
    <source>
        <dbReference type="PROSITE" id="PS50968"/>
    </source>
</evidence>
<name>A0ABY8PS45_9BACT</name>
<dbReference type="PROSITE" id="PS50968">
    <property type="entry name" value="BIOTINYL_LIPOYL"/>
    <property type="match status" value="1"/>
</dbReference>
<keyword evidence="5" id="KW-1185">Reference proteome</keyword>
<feature type="compositionally biased region" description="Low complexity" evidence="2">
    <location>
        <begin position="43"/>
        <end position="65"/>
    </location>
</feature>
<dbReference type="CDD" id="cd06850">
    <property type="entry name" value="biotinyl_domain"/>
    <property type="match status" value="1"/>
</dbReference>
<feature type="domain" description="Lipoyl-binding" evidence="3">
    <location>
        <begin position="62"/>
        <end position="140"/>
    </location>
</feature>
<dbReference type="InterPro" id="IPR000089">
    <property type="entry name" value="Biotin_lipoyl"/>
</dbReference>
<dbReference type="EMBL" id="CP069362">
    <property type="protein sequence ID" value="WGS65456.1"/>
    <property type="molecule type" value="Genomic_DNA"/>
</dbReference>
<evidence type="ECO:0000313" key="5">
    <source>
        <dbReference type="Proteomes" id="UP001232493"/>
    </source>
</evidence>
<dbReference type="RefSeq" id="WP_280999899.1">
    <property type="nucleotide sequence ID" value="NZ_CP069362.1"/>
</dbReference>
<dbReference type="PANTHER" id="PTHR45266">
    <property type="entry name" value="OXALOACETATE DECARBOXYLASE ALPHA CHAIN"/>
    <property type="match status" value="1"/>
</dbReference>
<feature type="region of interest" description="Disordered" evidence="2">
    <location>
        <begin position="27"/>
        <end position="70"/>
    </location>
</feature>
<organism evidence="4 5">
    <name type="scientific">Marinitoga aeolica</name>
    <dbReference type="NCBI Taxonomy" id="2809031"/>
    <lineage>
        <taxon>Bacteria</taxon>
        <taxon>Thermotogati</taxon>
        <taxon>Thermotogota</taxon>
        <taxon>Thermotogae</taxon>
        <taxon>Petrotogales</taxon>
        <taxon>Petrotogaceae</taxon>
        <taxon>Marinitoga</taxon>
    </lineage>
</organism>
<evidence type="ECO:0000313" key="4">
    <source>
        <dbReference type="EMBL" id="WGS65456.1"/>
    </source>
</evidence>
<dbReference type="PROSITE" id="PS00188">
    <property type="entry name" value="BIOTIN"/>
    <property type="match status" value="1"/>
</dbReference>
<keyword evidence="1" id="KW-0092">Biotin</keyword>
<dbReference type="Gene3D" id="2.40.50.100">
    <property type="match status" value="1"/>
</dbReference>
<proteinExistence type="predicted"/>
<dbReference type="InterPro" id="IPR050709">
    <property type="entry name" value="Biotin_Carboxyl_Carrier/Decarb"/>
</dbReference>
<evidence type="ECO:0000256" key="1">
    <source>
        <dbReference type="ARBA" id="ARBA00023267"/>
    </source>
</evidence>
<protein>
    <submittedName>
        <fullName evidence="4">Biotin/lipoyl-binding protein</fullName>
    </submittedName>
</protein>
<dbReference type="SUPFAM" id="SSF51230">
    <property type="entry name" value="Single hybrid motif"/>
    <property type="match status" value="1"/>
</dbReference>
<dbReference type="InterPro" id="IPR001882">
    <property type="entry name" value="Biotin_BS"/>
</dbReference>
<evidence type="ECO:0000256" key="2">
    <source>
        <dbReference type="SAM" id="MobiDB-lite"/>
    </source>
</evidence>
<accession>A0ABY8PS45</accession>
<dbReference type="Proteomes" id="UP001232493">
    <property type="component" value="Chromosome"/>
</dbReference>
<dbReference type="PANTHER" id="PTHR45266:SF3">
    <property type="entry name" value="OXALOACETATE DECARBOXYLASE ALPHA CHAIN"/>
    <property type="match status" value="1"/>
</dbReference>